<organism evidence="2 3">
    <name type="scientific">Nitrospina watsonii</name>
    <dbReference type="NCBI Taxonomy" id="1323948"/>
    <lineage>
        <taxon>Bacteria</taxon>
        <taxon>Pseudomonadati</taxon>
        <taxon>Nitrospinota/Tectimicrobiota group</taxon>
        <taxon>Nitrospinota</taxon>
        <taxon>Nitrospinia</taxon>
        <taxon>Nitrospinales</taxon>
        <taxon>Nitrospinaceae</taxon>
        <taxon>Nitrospina</taxon>
    </lineage>
</organism>
<evidence type="ECO:0000313" key="2">
    <source>
        <dbReference type="EMBL" id="CAI2719469.1"/>
    </source>
</evidence>
<feature type="signal peptide" evidence="1">
    <location>
        <begin position="1"/>
        <end position="24"/>
    </location>
</feature>
<keyword evidence="1" id="KW-0732">Signal</keyword>
<feature type="chain" id="PRO_5045193095" evidence="1">
    <location>
        <begin position="25"/>
        <end position="163"/>
    </location>
</feature>
<proteinExistence type="predicted"/>
<protein>
    <submittedName>
        <fullName evidence="2">Uncharacterized protein</fullName>
    </submittedName>
</protein>
<evidence type="ECO:0000313" key="3">
    <source>
        <dbReference type="Proteomes" id="UP001157733"/>
    </source>
</evidence>
<reference evidence="2 3" key="1">
    <citation type="submission" date="2022-09" db="EMBL/GenBank/DDBJ databases">
        <authorList>
            <person name="Kop L."/>
        </authorList>
    </citation>
    <scope>NUCLEOTIDE SEQUENCE [LARGE SCALE GENOMIC DNA]</scope>
    <source>
        <strain evidence="2 3">347</strain>
    </source>
</reference>
<name>A0ABM9HGU3_9BACT</name>
<dbReference type="Proteomes" id="UP001157733">
    <property type="component" value="Chromosome"/>
</dbReference>
<keyword evidence="3" id="KW-1185">Reference proteome</keyword>
<evidence type="ECO:0000256" key="1">
    <source>
        <dbReference type="SAM" id="SignalP"/>
    </source>
</evidence>
<gene>
    <name evidence="2" type="ORF">NSPWAT_2613</name>
</gene>
<dbReference type="RefSeq" id="WP_282012299.1">
    <property type="nucleotide sequence ID" value="NZ_OX336137.1"/>
</dbReference>
<accession>A0ABM9HGU3</accession>
<dbReference type="EMBL" id="OX336137">
    <property type="protein sequence ID" value="CAI2719469.1"/>
    <property type="molecule type" value="Genomic_DNA"/>
</dbReference>
<sequence>MTALIRVPFVLAAVLFFSVSPALAGNDSIEKQGTFILSLQEFPDCRAETLKLKYHVQTENGQPKVSAAFEWQGSKDSAADCLPNDIKLALELFSRTGYVRHINFQPEILKSGEGFGKADASVRTWDKLLCGWGRKDVNDCYSEEDAKTFLESGYKVVGFQIWR</sequence>